<dbReference type="EC" id="2.7.7.48" evidence="1"/>
<protein>
    <recommendedName>
        <fullName evidence="2">RNA-directed RNA polymerase L</fullName>
        <ecNumber evidence="1">2.7.7.48</ecNumber>
    </recommendedName>
    <alternativeName>
        <fullName evidence="4">Large structural protein</fullName>
    </alternativeName>
    <alternativeName>
        <fullName evidence="6">Replicase</fullName>
    </alternativeName>
    <alternativeName>
        <fullName evidence="5">Transcriptase</fullName>
    </alternativeName>
</protein>
<dbReference type="RefSeq" id="YP_009508083.1">
    <property type="nucleotide sequence ID" value="NC_038852.1"/>
</dbReference>
<evidence type="ECO:0000256" key="6">
    <source>
        <dbReference type="ARBA" id="ARBA00031012"/>
    </source>
</evidence>
<accession>G3G862</accession>
<dbReference type="Proteomes" id="UP000235161">
    <property type="component" value="Genome"/>
</dbReference>
<dbReference type="EMBL" id="JF795479">
    <property type="protein sequence ID" value="AEO95760.1"/>
    <property type="molecule type" value="Genomic_RNA"/>
</dbReference>
<proteinExistence type="predicted"/>
<dbReference type="GO" id="GO:0006351">
    <property type="term" value="P:DNA-templated transcription"/>
    <property type="evidence" value="ECO:0007669"/>
    <property type="project" value="InterPro"/>
</dbReference>
<dbReference type="Pfam" id="PF04196">
    <property type="entry name" value="Bunya_RdRp"/>
    <property type="match status" value="1"/>
</dbReference>
<evidence type="ECO:0000256" key="2">
    <source>
        <dbReference type="ARBA" id="ARBA00018602"/>
    </source>
</evidence>
<evidence type="ECO:0000256" key="5">
    <source>
        <dbReference type="ARBA" id="ARBA00030436"/>
    </source>
</evidence>
<dbReference type="GO" id="GO:0003968">
    <property type="term" value="F:RNA-directed RNA polymerase activity"/>
    <property type="evidence" value="ECO:0007669"/>
    <property type="project" value="UniProtKB-EC"/>
</dbReference>
<evidence type="ECO:0000313" key="9">
    <source>
        <dbReference type="Proteomes" id="UP000235161"/>
    </source>
</evidence>
<evidence type="ECO:0000256" key="4">
    <source>
        <dbReference type="ARBA" id="ARBA00030285"/>
    </source>
</evidence>
<dbReference type="GeneID" id="37619337"/>
<dbReference type="PROSITE" id="PS50525">
    <property type="entry name" value="RDRP_SSRNA_NEG_SEG"/>
    <property type="match status" value="1"/>
</dbReference>
<evidence type="ECO:0000259" key="7">
    <source>
        <dbReference type="PROSITE" id="PS50525"/>
    </source>
</evidence>
<dbReference type="KEGG" id="vg:37619337"/>
<sequence length="2299" mass="267026">MDKLKKVEYESTVHDLKEGKIFDDDIFSKFMKLVGKTISSYTITSKKKEVEAVYHQCVSSGEFMPELIDIATRMIHSPPSKNQIDFALTIVQLLESARHDELGYVVALKLQNCGYNVIATDFKIKDFFPGINSILTPDILYQDEHGNKFILELKVRNKLTDLKYYYDRYASVIKSEASVAVFNFIDDKFYEYGDYKLSTQINIIGDEFKAVTECIQLAKELRAKYSNYPQYILYSTEAQDIIQEDLISGFDEIYKELEGYEEIKGLFGEHWDDIIKNIDEYNLVDNEEAVHEDLMQTEANLQQYCVKHMADYKQHRYRNYEKVGSYNQTKLLNKNVDELIDRRNEKKYHIVENYKPSVYIPISKTIKLTSYDGSRLKFYRDAFIDIKISGDTYSRSAYNLIDSIFNTISVELLVTKDSKIDHKLYKDVLDPEFVKTIFDETPKYRKVAHISNITSDVTILANNSFSINSHTDPMMKQNICGYKNKHYDADRKGKDCLLYSKASNDINKFLMCASKVFNSEHHAGVYLNDLVTLESMSIRHKDSDIPIQARTKYLEHLYNCHVIFKNIISLNTVNSHKFRLLQTPDPNTILVLLPNADALKGNPLRYFCINILDKDCDDDIELNKLLGIYHSHTTTKKYTIMLSKVISLNVTRMKLLSNSFCKYTLLISYYSQFKKKIPINIQTMCWLLTQFVTISSLTITDVYKNIIMAIYSDYSNIDNLIEDKLECRPRTISQIYLMKLMFTGIIKASDQLDKIILSKNEAQVDDSGELTMTGFNKSLKLRLPISDISTNNPKEVIHEAFILFYLGNKGLHGSPQELLNLYHTPFQFEKEYQAMIDNYGCYTYEMGNYSNMSFSYEAMQLTAKYAYAKLLNKTREIRETLKSYLCFDDPILTIKQFSSTKSMVSNSIPKEVESDIKINHKTDLLGLERFVDGQKIDSPEEFVKEMNVRINKINTEKKAQVDQNVKNNLSKLSKGVTLLPLLELHVKGDVKFIGFTKTKYAKAVGGDFVKQTSTKVFDEFYRISDEEGISTLRSFYMNYLNKHDLLVRIFYKDQRTADDREIYTGNAQVRLCLYPIEMVFKSVCKFIPEEAITISGDQKQKRLLDQRLALLKTKKHMDRSGKKTEIYSVSSDASKWSARDLFPKFILALSVNPFLTKNEKYFVLYLMIKYYDKKIVLTDSAFLNILRFAKPGNSGPYEAMTKDYTSNNFKVRSNWLQGNLNLTSSFVHHCSTLMTEMMLSVLSEQEGFQAVVTSMVHSDDSTYDFLIATDGNSSTEYISKQDIGKTIISLLSFSNMKHCITLNEKKTYISTFYKEFLSTTIVGNELFFFYMADILPIASDTSYTSPVGDFSSYNGYINNSFSHACPIDVLKPAICLINHLTLATYNMQYTSEKNPKSLIGDSIDLPMQIYPRYKLDLSLAGSIPYYSADAFNILHDMLEMLDKANEIKSSLIESIVDEELIQRYLDVIKADFPTKYRYLQYCMLTMDYSQYERDDQDPYNIIDYDLSQKSIINVVSINKGARIKKTHTYQKYLEDEKNIKLTCATYPMWCISKPKDHSLIKLNILSNYSNPNFKDSLIYSKPAIDYGRRIINSNRSLYTLSSHLFEKEKPKNLKTIYNQLSKKSAEIILTPESVMKYLSIYLFSEKKISAALQIYYSKRTVTYMDRPEFTKVIMPKSVYSEEYGRNSINSMFEHLLVQKYCDIDDIDPKAERFIKICEYTLERLPSHIKLYYNPEDVDEQFIDYMNFKYSNNNVEECLISTNDIDSYQMTVYHNKVKFQGLMIRYYTDIKQTLENPSYNIPNYVSPNSIIMTIDSLMKRDSISTKIYLAHTKANRFDDYWLGRFGMYADNKFFVKYKLGYRIKIATDNMLAPTMTKVKSTYEAVGMLTKLLCTDQELLSELMSDEEFTIGGFTINELLSEMKMTNDINNNLLLYAFDQIQYPTFLRVLELNNRIWNYWVLPTDTNINDPDASIALYNYKSAFMRVETVGINNGVSFTITLAKSGYLPEDCVPIMLKQVCKDYASQLRRAIIMKNVKDSYNQKGFYINSYGRLARPYDKDKHCIGTIKVCNIKSIRPQYTIADGIIRQMVVVDTPLFSNEFVFKFKHHVDDDYYINNLVDNMELQPSLICTHLIEREYITNNFEYYKEISPYMGSGHYMQLFAINRGFRNYADKIDISKFARLLHISNHIKDNHPNDVIVKQSQSLKLTCLQMGLDLNKKTKPDAFINSLMKYKFDQSYYTDFLDLYSKNESTPYENLIRFIHCTNNQGPLMNKIILAVLTILKCYPSRYIDQDDDVTFD</sequence>
<keyword evidence="9" id="KW-1185">Reference proteome</keyword>
<evidence type="ECO:0000256" key="1">
    <source>
        <dbReference type="ARBA" id="ARBA00012494"/>
    </source>
</evidence>
<dbReference type="GO" id="GO:0039694">
    <property type="term" value="P:viral RNA genome replication"/>
    <property type="evidence" value="ECO:0007669"/>
    <property type="project" value="InterPro"/>
</dbReference>
<keyword evidence="3" id="KW-0808">Transferase</keyword>
<dbReference type="InterPro" id="IPR007099">
    <property type="entry name" value="RNA-dir_pol_NSvirus"/>
</dbReference>
<feature type="domain" description="RdRp catalytic" evidence="7">
    <location>
        <begin position="1113"/>
        <end position="1299"/>
    </location>
</feature>
<name>G3G862_9VIRU</name>
<organism evidence="8 9">
    <name type="scientific">Emaravirus cercidis</name>
    <dbReference type="NCBI Taxonomy" id="1980432"/>
    <lineage>
        <taxon>Viruses</taxon>
        <taxon>Riboviria</taxon>
        <taxon>Orthornavirae</taxon>
        <taxon>Negarnaviricota</taxon>
        <taxon>Polyploviricotina</taxon>
        <taxon>Bunyaviricetes</taxon>
        <taxon>Elliovirales</taxon>
        <taxon>Fimoviridae</taxon>
        <taxon>Emaravirus</taxon>
    </lineage>
</organism>
<dbReference type="InterPro" id="IPR007322">
    <property type="entry name" value="RNA_pol_bunyavir"/>
</dbReference>
<reference evidence="8 9" key="1">
    <citation type="journal article" date="2016" name="Virus Res.">
        <title>A novel emaravirus is associated with redbud yellow ringspot disease.</title>
        <authorList>
            <person name="Di Bello P.L."/>
            <person name="Laney A.G."/>
            <person name="Druciarek T."/>
            <person name="Ho T."/>
            <person name="Gergerich R.C."/>
            <person name="Keller K.E."/>
            <person name="Martin R.R."/>
            <person name="Tzanetakis I.E."/>
        </authorList>
    </citation>
    <scope>NUCLEOTIDE SEQUENCE [LARGE SCALE GENOMIC DNA]</scope>
</reference>
<evidence type="ECO:0000313" key="8">
    <source>
        <dbReference type="EMBL" id="AEO95760.1"/>
    </source>
</evidence>
<evidence type="ECO:0000256" key="3">
    <source>
        <dbReference type="ARBA" id="ARBA00022679"/>
    </source>
</evidence>